<dbReference type="RefSeq" id="WP_168007074.1">
    <property type="nucleotide sequence ID" value="NZ_JAATHJ010000015.1"/>
</dbReference>
<evidence type="ECO:0000313" key="5">
    <source>
        <dbReference type="Proteomes" id="UP000752012"/>
    </source>
</evidence>
<organism evidence="4 5">
    <name type="scientific">Alkalicoccus luteus</name>
    <dbReference type="NCBI Taxonomy" id="1237094"/>
    <lineage>
        <taxon>Bacteria</taxon>
        <taxon>Bacillati</taxon>
        <taxon>Bacillota</taxon>
        <taxon>Bacilli</taxon>
        <taxon>Bacillales</taxon>
        <taxon>Bacillaceae</taxon>
        <taxon>Alkalicoccus</taxon>
    </lineage>
</organism>
<dbReference type="SMART" id="SM00382">
    <property type="entry name" value="AAA"/>
    <property type="match status" value="1"/>
</dbReference>
<comment type="caution">
    <text evidence="4">The sequence shown here is derived from an EMBL/GenBank/DDBJ whole genome shotgun (WGS) entry which is preliminary data.</text>
</comment>
<feature type="domain" description="ABC transporter" evidence="3">
    <location>
        <begin position="5"/>
        <end position="247"/>
    </location>
</feature>
<dbReference type="PROSITE" id="PS50893">
    <property type="entry name" value="ABC_TRANSPORTER_2"/>
    <property type="match status" value="1"/>
</dbReference>
<accession>A0A969TVH7</accession>
<evidence type="ECO:0000259" key="3">
    <source>
        <dbReference type="PROSITE" id="PS50893"/>
    </source>
</evidence>
<dbReference type="Gene3D" id="3.40.50.300">
    <property type="entry name" value="P-loop containing nucleotide triphosphate hydrolases"/>
    <property type="match status" value="1"/>
</dbReference>
<dbReference type="InterPro" id="IPR003439">
    <property type="entry name" value="ABC_transporter-like_ATP-bd"/>
</dbReference>
<proteinExistence type="predicted"/>
<evidence type="ECO:0000313" key="4">
    <source>
        <dbReference type="EMBL" id="NJP38016.1"/>
    </source>
</evidence>
<evidence type="ECO:0000256" key="2">
    <source>
        <dbReference type="ARBA" id="ARBA00022840"/>
    </source>
</evidence>
<reference evidence="4 5" key="1">
    <citation type="submission" date="2020-03" db="EMBL/GenBank/DDBJ databases">
        <title>Assessment of the enzymatic potential of alkaline-tolerant lipase obtained from Bacillus luteus H11 (technogenic soil) for the bioremediation of saline soils contaminated with petroleum substances.</title>
        <authorList>
            <person name="Kalwasinska A."/>
        </authorList>
    </citation>
    <scope>NUCLEOTIDE SEQUENCE [LARGE SCALE GENOMIC DNA]</scope>
    <source>
        <strain evidence="4 5">H11</strain>
    </source>
</reference>
<dbReference type="PROSITE" id="PS00211">
    <property type="entry name" value="ABC_TRANSPORTER_1"/>
    <property type="match status" value="1"/>
</dbReference>
<dbReference type="InterPro" id="IPR017871">
    <property type="entry name" value="ABC_transporter-like_CS"/>
</dbReference>
<dbReference type="EMBL" id="JAATHJ010000015">
    <property type="protein sequence ID" value="NJP38016.1"/>
    <property type="molecule type" value="Genomic_DNA"/>
</dbReference>
<dbReference type="Proteomes" id="UP000752012">
    <property type="component" value="Unassembled WGS sequence"/>
</dbReference>
<keyword evidence="5" id="KW-1185">Reference proteome</keyword>
<dbReference type="PANTHER" id="PTHR43158">
    <property type="entry name" value="SKFA PEPTIDE EXPORT ATP-BINDING PROTEIN SKFE"/>
    <property type="match status" value="1"/>
</dbReference>
<keyword evidence="1" id="KW-0547">Nucleotide-binding</keyword>
<dbReference type="PANTHER" id="PTHR43158:SF2">
    <property type="entry name" value="SKFA PEPTIDE EXPORT ATP-BINDING PROTEIN SKFE"/>
    <property type="match status" value="1"/>
</dbReference>
<dbReference type="SUPFAM" id="SSF52540">
    <property type="entry name" value="P-loop containing nucleoside triphosphate hydrolases"/>
    <property type="match status" value="1"/>
</dbReference>
<protein>
    <submittedName>
        <fullName evidence="4">ATP-binding cassette domain-containing protein</fullName>
    </submittedName>
</protein>
<gene>
    <name evidence="4" type="ORF">HCN83_10530</name>
</gene>
<dbReference type="GO" id="GO:0016887">
    <property type="term" value="F:ATP hydrolysis activity"/>
    <property type="evidence" value="ECO:0007669"/>
    <property type="project" value="InterPro"/>
</dbReference>
<name>A0A969TVH7_9BACI</name>
<sequence>MREIVSLSDVTVQRGGNVLVKDVSWQIQRGEHWGLLGRNGCGKTTLLKVLSGSMWPKAGSGPVDILGNRYGSSYMPDVKKSIGWVSQALERQYQSYPHVDGLEIVLSGLHASIGLYEPVTQQEMDRAYELLEQFGAGHLAEKPQQHFSQGELKKVLLARAWMAEPELLILDEPCSGLDLAAREDLLYRLEKSLQQGGPTLIYVTHHMEELIAPITHAALMKDGSFISQGEKETVLNEKEASAAFDVPVSVSWEHGRPWVKVKPLL</sequence>
<dbReference type="InterPro" id="IPR003593">
    <property type="entry name" value="AAA+_ATPase"/>
</dbReference>
<dbReference type="Pfam" id="PF00005">
    <property type="entry name" value="ABC_tran"/>
    <property type="match status" value="1"/>
</dbReference>
<dbReference type="AlphaFoldDB" id="A0A969TVH7"/>
<evidence type="ECO:0000256" key="1">
    <source>
        <dbReference type="ARBA" id="ARBA00022741"/>
    </source>
</evidence>
<dbReference type="GO" id="GO:0005524">
    <property type="term" value="F:ATP binding"/>
    <property type="evidence" value="ECO:0007669"/>
    <property type="project" value="UniProtKB-KW"/>
</dbReference>
<dbReference type="InterPro" id="IPR027417">
    <property type="entry name" value="P-loop_NTPase"/>
</dbReference>
<keyword evidence="2 4" id="KW-0067">ATP-binding</keyword>